<dbReference type="InterPro" id="IPR003675">
    <property type="entry name" value="Rce1/LyrA-like_dom"/>
</dbReference>
<feature type="transmembrane region" description="Helical" evidence="1">
    <location>
        <begin position="45"/>
        <end position="64"/>
    </location>
</feature>
<accession>A0A235F5Z4</accession>
<name>A0A235F5Z4_9BACL</name>
<organism evidence="3 4">
    <name type="scientific">Fictibacillus aquaticus</name>
    <dbReference type="NCBI Taxonomy" id="2021314"/>
    <lineage>
        <taxon>Bacteria</taxon>
        <taxon>Bacillati</taxon>
        <taxon>Bacillota</taxon>
        <taxon>Bacilli</taxon>
        <taxon>Bacillales</taxon>
        <taxon>Fictibacillaceae</taxon>
        <taxon>Fictibacillus</taxon>
    </lineage>
</organism>
<dbReference type="Proteomes" id="UP000215059">
    <property type="component" value="Unassembled WGS sequence"/>
</dbReference>
<dbReference type="GO" id="GO:0080120">
    <property type="term" value="P:CAAX-box protein maturation"/>
    <property type="evidence" value="ECO:0007669"/>
    <property type="project" value="UniProtKB-ARBA"/>
</dbReference>
<dbReference type="EMBL" id="NOII01000011">
    <property type="protein sequence ID" value="OYD56701.1"/>
    <property type="molecule type" value="Genomic_DNA"/>
</dbReference>
<proteinExistence type="predicted"/>
<feature type="domain" description="CAAX prenyl protease 2/Lysostaphin resistance protein A-like" evidence="2">
    <location>
        <begin position="159"/>
        <end position="249"/>
    </location>
</feature>
<feature type="transmembrane region" description="Helical" evidence="1">
    <location>
        <begin position="6"/>
        <end position="36"/>
    </location>
</feature>
<dbReference type="Pfam" id="PF02517">
    <property type="entry name" value="Rce1-like"/>
    <property type="match status" value="1"/>
</dbReference>
<dbReference type="AlphaFoldDB" id="A0A235F5Z4"/>
<keyword evidence="1" id="KW-1133">Transmembrane helix</keyword>
<evidence type="ECO:0000313" key="3">
    <source>
        <dbReference type="EMBL" id="OYD56701.1"/>
    </source>
</evidence>
<keyword evidence="1" id="KW-0472">Membrane</keyword>
<sequence length="259" mass="29545">MKYTALLLFITLIIILQLNSYLLLGVWTLLSIMLYFTKLKPVKDFIVTSLLFGIGFGLYLYISAHWIEQIDSKIGYVFYSRLSLALILIPLFAQSFLQKSSFILFWKKPLWNEKIVAPFIWFGPHLIRVRWFLLIALTINIVSFVPFIGMRGWDFVQGVLLLAAVFSLVNGVLEELIWRGAILSRFLEQFGEKWAVLLTSLGFGLQHYSLGFSWIVCAAFAAGGFFYGAITIKSKSILPAIIWHVTLNILMVFSGLILN</sequence>
<feature type="transmembrane region" description="Helical" evidence="1">
    <location>
        <begin position="131"/>
        <end position="149"/>
    </location>
</feature>
<feature type="transmembrane region" description="Helical" evidence="1">
    <location>
        <begin position="212"/>
        <end position="230"/>
    </location>
</feature>
<keyword evidence="1" id="KW-0812">Transmembrane</keyword>
<reference evidence="3 4" key="1">
    <citation type="submission" date="2017-07" db="EMBL/GenBank/DDBJ databases">
        <title>Fictibacillus sp. nov. GDSW-R2A3 Genome sequencing and assembly.</title>
        <authorList>
            <person name="Mayilraj S."/>
        </authorList>
    </citation>
    <scope>NUCLEOTIDE SEQUENCE [LARGE SCALE GENOMIC DNA]</scope>
    <source>
        <strain evidence="3 4">GDSW-R2A3</strain>
    </source>
</reference>
<dbReference type="GO" id="GO:0004175">
    <property type="term" value="F:endopeptidase activity"/>
    <property type="evidence" value="ECO:0007669"/>
    <property type="project" value="UniProtKB-ARBA"/>
</dbReference>
<feature type="transmembrane region" description="Helical" evidence="1">
    <location>
        <begin position="76"/>
        <end position="97"/>
    </location>
</feature>
<evidence type="ECO:0000256" key="1">
    <source>
        <dbReference type="SAM" id="Phobius"/>
    </source>
</evidence>
<protein>
    <recommendedName>
        <fullName evidence="2">CAAX prenyl protease 2/Lysostaphin resistance protein A-like domain-containing protein</fullName>
    </recommendedName>
</protein>
<keyword evidence="4" id="KW-1185">Reference proteome</keyword>
<dbReference type="RefSeq" id="WP_094253716.1">
    <property type="nucleotide sequence ID" value="NZ_JBHLXL010000002.1"/>
</dbReference>
<evidence type="ECO:0000313" key="4">
    <source>
        <dbReference type="Proteomes" id="UP000215059"/>
    </source>
</evidence>
<comment type="caution">
    <text evidence="3">The sequence shown here is derived from an EMBL/GenBank/DDBJ whole genome shotgun (WGS) entry which is preliminary data.</text>
</comment>
<gene>
    <name evidence="3" type="ORF">CGZ90_16975</name>
</gene>
<dbReference type="OrthoDB" id="8754470at2"/>
<feature type="transmembrane region" description="Helical" evidence="1">
    <location>
        <begin position="237"/>
        <end position="258"/>
    </location>
</feature>
<evidence type="ECO:0000259" key="2">
    <source>
        <dbReference type="Pfam" id="PF02517"/>
    </source>
</evidence>
<feature type="transmembrane region" description="Helical" evidence="1">
    <location>
        <begin position="155"/>
        <end position="178"/>
    </location>
</feature>